<keyword evidence="4" id="KW-1185">Reference proteome</keyword>
<evidence type="ECO:0000313" key="4">
    <source>
        <dbReference type="Proteomes" id="UP000230233"/>
    </source>
</evidence>
<name>A0A2G5U7D3_9PELO</name>
<dbReference type="CDD" id="cd00121">
    <property type="entry name" value="MATH"/>
    <property type="match status" value="1"/>
</dbReference>
<dbReference type="CDD" id="cd18186">
    <property type="entry name" value="BTB_POZ_ZBTB_KLHL-like"/>
    <property type="match status" value="1"/>
</dbReference>
<keyword evidence="1" id="KW-0175">Coiled coil</keyword>
<dbReference type="InterPro" id="IPR052664">
    <property type="entry name" value="BTB-MATH_domain_protein"/>
</dbReference>
<dbReference type="SMART" id="SM00061">
    <property type="entry name" value="MATH"/>
    <property type="match status" value="1"/>
</dbReference>
<organism evidence="3 4">
    <name type="scientific">Caenorhabditis nigoni</name>
    <dbReference type="NCBI Taxonomy" id="1611254"/>
    <lineage>
        <taxon>Eukaryota</taxon>
        <taxon>Metazoa</taxon>
        <taxon>Ecdysozoa</taxon>
        <taxon>Nematoda</taxon>
        <taxon>Chromadorea</taxon>
        <taxon>Rhabditida</taxon>
        <taxon>Rhabditina</taxon>
        <taxon>Rhabditomorpha</taxon>
        <taxon>Rhabditoidea</taxon>
        <taxon>Rhabditidae</taxon>
        <taxon>Peloderinae</taxon>
        <taxon>Caenorhabditis</taxon>
    </lineage>
</organism>
<dbReference type="EMBL" id="PDUG01000004">
    <property type="protein sequence ID" value="PIC35445.1"/>
    <property type="molecule type" value="Genomic_DNA"/>
</dbReference>
<dbReference type="Proteomes" id="UP000230233">
    <property type="component" value="Chromosome IV"/>
</dbReference>
<dbReference type="Gene3D" id="2.60.210.10">
    <property type="entry name" value="Apoptosis, Tumor Necrosis Factor Receptor Associated Protein 2, Chain A"/>
    <property type="match status" value="1"/>
</dbReference>
<evidence type="ECO:0000256" key="1">
    <source>
        <dbReference type="SAM" id="Coils"/>
    </source>
</evidence>
<evidence type="ECO:0000259" key="2">
    <source>
        <dbReference type="PROSITE" id="PS50097"/>
    </source>
</evidence>
<dbReference type="STRING" id="1611254.A0A2G5U7D3"/>
<dbReference type="InterPro" id="IPR002083">
    <property type="entry name" value="MATH/TRAF_dom"/>
</dbReference>
<gene>
    <name evidence="3" type="primary">Cnig_chr_IV.g14805</name>
    <name evidence="3" type="ORF">B9Z55_014805</name>
</gene>
<dbReference type="SUPFAM" id="SSF49599">
    <property type="entry name" value="TRAF domain-like"/>
    <property type="match status" value="1"/>
</dbReference>
<dbReference type="SUPFAM" id="SSF54695">
    <property type="entry name" value="POZ domain"/>
    <property type="match status" value="1"/>
</dbReference>
<dbReference type="InterPro" id="IPR011333">
    <property type="entry name" value="SKP1/BTB/POZ_sf"/>
</dbReference>
<dbReference type="Pfam" id="PF00917">
    <property type="entry name" value="MATH"/>
    <property type="match status" value="1"/>
</dbReference>
<proteinExistence type="predicted"/>
<dbReference type="Pfam" id="PF00651">
    <property type="entry name" value="BTB"/>
    <property type="match status" value="1"/>
</dbReference>
<dbReference type="InterPro" id="IPR008974">
    <property type="entry name" value="TRAF-like"/>
</dbReference>
<accession>A0A2G5U7D3</accession>
<dbReference type="Gene3D" id="3.30.710.10">
    <property type="entry name" value="Potassium Channel Kv1.1, Chain A"/>
    <property type="match status" value="1"/>
</dbReference>
<reference evidence="4" key="1">
    <citation type="submission" date="2017-10" db="EMBL/GenBank/DDBJ databases">
        <title>Rapid genome shrinkage in a self-fertile nematode reveals novel sperm competition proteins.</title>
        <authorList>
            <person name="Yin D."/>
            <person name="Schwarz E.M."/>
            <person name="Thomas C.G."/>
            <person name="Felde R.L."/>
            <person name="Korf I.F."/>
            <person name="Cutter A.D."/>
            <person name="Schartner C.M."/>
            <person name="Ralston E.J."/>
            <person name="Meyer B.J."/>
            <person name="Haag E.S."/>
        </authorList>
    </citation>
    <scope>NUCLEOTIDE SEQUENCE [LARGE SCALE GENOMIC DNA]</scope>
    <source>
        <strain evidence="4">JU1422</strain>
    </source>
</reference>
<dbReference type="OrthoDB" id="191037at2759"/>
<dbReference type="PANTHER" id="PTHR22743:SF165">
    <property type="entry name" value="BTB AND MATH DOMAIN CONTAINING-RELATED"/>
    <property type="match status" value="1"/>
</dbReference>
<dbReference type="InterPro" id="IPR000210">
    <property type="entry name" value="BTB/POZ_dom"/>
</dbReference>
<dbReference type="PANTHER" id="PTHR22743">
    <property type="entry name" value="MEPRIN/TRAF-LIKE MATH FAMILY-C.ELEGANS"/>
    <property type="match status" value="1"/>
</dbReference>
<comment type="caution">
    <text evidence="3">The sequence shown here is derived from an EMBL/GenBank/DDBJ whole genome shotgun (WGS) entry which is preliminary data.</text>
</comment>
<protein>
    <recommendedName>
        <fullName evidence="2">BTB domain-containing protein</fullName>
    </recommendedName>
</protein>
<dbReference type="AlphaFoldDB" id="A0A2G5U7D3"/>
<dbReference type="SMART" id="SM00225">
    <property type="entry name" value="BTB"/>
    <property type="match status" value="1"/>
</dbReference>
<sequence>MVNSKKGRKKPENDEVLEKLKSVAAETEEIKNSQKRKFDEIAEKLQSMEKSIAKIPKLDEKSKSSKKFVLKHVFENVSNLKEGRNVHSKKEEHLNMEWYMRIKRFENHLQFHAYCDPIAPVADKWSIKTNLEFRIRGADEINKIYPTKWCFEENRGCGYKHFLKWEDVKNYDKLTAIVKVEILERTGFENKKSLLFDESQKDVSDVILLVHDTKFYVSKMYLAAQSAFFKTLFLGNFSESNKSEIPLHGIEPENFQCFLEFIYAESPISDSNVERILLVADMYDAPTAIRRCENFLLNESKKEFKKKLQMSTQYRLEELKNQCLSKINNIDNVREFLPGDLSNLDPSTAIVILQRCASSQ</sequence>
<evidence type="ECO:0000313" key="3">
    <source>
        <dbReference type="EMBL" id="PIC35445.1"/>
    </source>
</evidence>
<feature type="domain" description="BTB" evidence="2">
    <location>
        <begin position="204"/>
        <end position="263"/>
    </location>
</feature>
<feature type="coiled-coil region" evidence="1">
    <location>
        <begin position="17"/>
        <end position="51"/>
    </location>
</feature>
<dbReference type="PROSITE" id="PS50097">
    <property type="entry name" value="BTB"/>
    <property type="match status" value="1"/>
</dbReference>